<organism evidence="7 8">
    <name type="scientific">Tulasnella calospora MUT 4182</name>
    <dbReference type="NCBI Taxonomy" id="1051891"/>
    <lineage>
        <taxon>Eukaryota</taxon>
        <taxon>Fungi</taxon>
        <taxon>Dikarya</taxon>
        <taxon>Basidiomycota</taxon>
        <taxon>Agaricomycotina</taxon>
        <taxon>Agaricomycetes</taxon>
        <taxon>Cantharellales</taxon>
        <taxon>Tulasnellaceae</taxon>
        <taxon>Tulasnella</taxon>
    </lineage>
</organism>
<dbReference type="InterPro" id="IPR036305">
    <property type="entry name" value="RGS_sf"/>
</dbReference>
<dbReference type="PANTHER" id="PTHR22775">
    <property type="entry name" value="SORTING NEXIN"/>
    <property type="match status" value="1"/>
</dbReference>
<dbReference type="InterPro" id="IPR013937">
    <property type="entry name" value="Sorting_nexin_C"/>
</dbReference>
<protein>
    <recommendedName>
        <fullName evidence="9">PXA domain-containing protein</fullName>
    </recommendedName>
</protein>
<dbReference type="PROSITE" id="PS50195">
    <property type="entry name" value="PX"/>
    <property type="match status" value="1"/>
</dbReference>
<feature type="region of interest" description="Disordered" evidence="2">
    <location>
        <begin position="757"/>
        <end position="788"/>
    </location>
</feature>
<feature type="compositionally biased region" description="Low complexity" evidence="2">
    <location>
        <begin position="661"/>
        <end position="672"/>
    </location>
</feature>
<feature type="compositionally biased region" description="Basic and acidic residues" evidence="2">
    <location>
        <begin position="763"/>
        <end position="777"/>
    </location>
</feature>
<reference evidence="8" key="2">
    <citation type="submission" date="2015-01" db="EMBL/GenBank/DDBJ databases">
        <title>Evolutionary Origins and Diversification of the Mycorrhizal Mutualists.</title>
        <authorList>
            <consortium name="DOE Joint Genome Institute"/>
            <consortium name="Mycorrhizal Genomics Consortium"/>
            <person name="Kohler A."/>
            <person name="Kuo A."/>
            <person name="Nagy L.G."/>
            <person name="Floudas D."/>
            <person name="Copeland A."/>
            <person name="Barry K.W."/>
            <person name="Cichocki N."/>
            <person name="Veneault-Fourrey C."/>
            <person name="LaButti K."/>
            <person name="Lindquist E.A."/>
            <person name="Lipzen A."/>
            <person name="Lundell T."/>
            <person name="Morin E."/>
            <person name="Murat C."/>
            <person name="Riley R."/>
            <person name="Ohm R."/>
            <person name="Sun H."/>
            <person name="Tunlid A."/>
            <person name="Henrissat B."/>
            <person name="Grigoriev I.V."/>
            <person name="Hibbett D.S."/>
            <person name="Martin F."/>
        </authorList>
    </citation>
    <scope>NUCLEOTIDE SEQUENCE [LARGE SCALE GENOMIC DNA]</scope>
    <source>
        <strain evidence="8">MUT 4182</strain>
    </source>
</reference>
<dbReference type="Proteomes" id="UP000054248">
    <property type="component" value="Unassembled WGS sequence"/>
</dbReference>
<keyword evidence="3" id="KW-0472">Membrane</keyword>
<dbReference type="InterPro" id="IPR036871">
    <property type="entry name" value="PX_dom_sf"/>
</dbReference>
<feature type="region of interest" description="Disordered" evidence="2">
    <location>
        <begin position="1028"/>
        <end position="1047"/>
    </location>
</feature>
<dbReference type="SMART" id="SM00313">
    <property type="entry name" value="PXA"/>
    <property type="match status" value="1"/>
</dbReference>
<dbReference type="Gene3D" id="3.30.1520.10">
    <property type="entry name" value="Phox-like domain"/>
    <property type="match status" value="1"/>
</dbReference>
<evidence type="ECO:0000259" key="6">
    <source>
        <dbReference type="PROSITE" id="PS51207"/>
    </source>
</evidence>
<evidence type="ECO:0008006" key="9">
    <source>
        <dbReference type="Google" id="ProtNLM"/>
    </source>
</evidence>
<evidence type="ECO:0000259" key="5">
    <source>
        <dbReference type="PROSITE" id="PS50195"/>
    </source>
</evidence>
<dbReference type="InterPro" id="IPR016137">
    <property type="entry name" value="RGS"/>
</dbReference>
<dbReference type="HOGENOM" id="CLU_002131_1_0_1"/>
<dbReference type="SMART" id="SM00312">
    <property type="entry name" value="PX"/>
    <property type="match status" value="1"/>
</dbReference>
<sequence>MNQVSWQVLVLGGLVAASIPVVARILLSPIALLILSPAFLLGAVFFAFTSNIGVAWILAFLGRTKDTDETLRHAARPLVFSTPAAWQAVLIRSKWSSSSKPRNSHPPLLPDSPDISNLLEEIIEYVIRDFVLVWYSKISPSASFPSALDDTIHSALTILLSRVELLDLPSLIVHRILPKITSHVERFRQSEMALRGIGVERHLSQSDELDLLLASRYAGKGGKLHPAVENLSSTVTKQTEQAHLRMLVEKVLPLVIPEKEIQSRSVMVVAREIIACVVLSSVTEMLADPDFWNKTIDQAAGAAIRQQKLISKVRNILEAQSATSSGVSVTAQSAAAPKRMENITSRTAARQFESFIQSINRCDSLLDARRLKNDVVGEIRRTRVLLANHENEELINGEKASDVVAFLDRLYNAKRHVENRIAILGGADDDDGRQSIIHEDHDAQGLSLRDVLSSPTSLSYFMEFMDRRDKSLPVQFWLTVETFKNPLEDVESDQSDSEPSDEDPISGLPGLPSASATIRGDMTMVDELYFSNAASLAKLSAISQKHINAVKAYVHDPSTSASAAREKKVRNSVLLAQLQVQRAMEEDFQDFKKSELWFKVVSDLEANGKSINTAPPLVLQSPEETSPSPSILRPPNLQRSRTGNPRPTFIVPPKPLARMDTAPAPTSPSASSIPNLALSDAPQTPLSGSTIGMPTPKPSGSNLAFLISPGNEAPRAPLFDDDDDDGEGVDPVVQQETIDALQAALTDIIATENESIRSGGVRSEVRRSMSFGSDDRPYSPTMDSSTADLRHLRQQSYKARPSSQVFEDEDEDREHIGPLAGHGPIGGSVQIAAPGDLQLSYEIDRLAEKISKLQAQETILDALTRKAELTGDGQELKILRRSKAAMDREMRELTFQRSQYEQQEAENRLVPELTRISISSSTLAMDDATAPGKQVVRYFVEVQQLATDGTFASGWIVARRYNEFWTLHQKLRDKFVMVRSLEFPPKRLVTSLSNSFVDTRRSQLEKYMQALIKVPLVCESEELRSFLSRTGTHTGTPTAEQRSSSSISGLIPGQGLVRNMYRSVAESIDDMFFGPSMLDVMIQRLNKQAAEFAGISGSGVHDEDLIEQALKAKSRSQGGELGRAIPPEETLLRLSSGDLKPLEGESGLSSFTAPICDLILAVFELDKKNNWLRKQAVVIILQQVLGGTIERKSKEVAKAYLDESHLLQYVNTFKNIMWPGGSLKGPSEPRTAEEKIRTRDEANRKLSTLMPDLAANMIGRSNARRGARRIFAVLQNKRLNQHIVYSVIDEVFAALFPEANIL</sequence>
<dbReference type="SMART" id="SM00315">
    <property type="entry name" value="RGS"/>
    <property type="match status" value="1"/>
</dbReference>
<dbReference type="SUPFAM" id="SSF48097">
    <property type="entry name" value="Regulator of G-protein signaling, RGS"/>
    <property type="match status" value="1"/>
</dbReference>
<evidence type="ECO:0000313" key="8">
    <source>
        <dbReference type="Proteomes" id="UP000054248"/>
    </source>
</evidence>
<dbReference type="STRING" id="1051891.A0A0C3QTY6"/>
<accession>A0A0C3QTY6</accession>
<reference evidence="7 8" key="1">
    <citation type="submission" date="2014-04" db="EMBL/GenBank/DDBJ databases">
        <authorList>
            <consortium name="DOE Joint Genome Institute"/>
            <person name="Kuo A."/>
            <person name="Girlanda M."/>
            <person name="Perotto S."/>
            <person name="Kohler A."/>
            <person name="Nagy L.G."/>
            <person name="Floudas D."/>
            <person name="Copeland A."/>
            <person name="Barry K.W."/>
            <person name="Cichocki N."/>
            <person name="Veneault-Fourrey C."/>
            <person name="LaButti K."/>
            <person name="Lindquist E.A."/>
            <person name="Lipzen A."/>
            <person name="Lundell T."/>
            <person name="Morin E."/>
            <person name="Murat C."/>
            <person name="Sun H."/>
            <person name="Tunlid A."/>
            <person name="Henrissat B."/>
            <person name="Grigoriev I.V."/>
            <person name="Hibbett D.S."/>
            <person name="Martin F."/>
            <person name="Nordberg H.P."/>
            <person name="Cantor M.N."/>
            <person name="Hua S.X."/>
        </authorList>
    </citation>
    <scope>NUCLEOTIDE SEQUENCE [LARGE SCALE GENOMIC DNA]</scope>
    <source>
        <strain evidence="7 8">MUT 4182</strain>
    </source>
</reference>
<dbReference type="Gene3D" id="1.10.167.10">
    <property type="entry name" value="Regulator of G-protein Signalling 4, domain 2"/>
    <property type="match status" value="1"/>
</dbReference>
<keyword evidence="8" id="KW-1185">Reference proteome</keyword>
<name>A0A0C3QTY6_9AGAM</name>
<evidence type="ECO:0000256" key="2">
    <source>
        <dbReference type="SAM" id="MobiDB-lite"/>
    </source>
</evidence>
<dbReference type="Pfam" id="PF00615">
    <property type="entry name" value="RGS"/>
    <property type="match status" value="1"/>
</dbReference>
<dbReference type="InterPro" id="IPR003114">
    <property type="entry name" value="Phox_assoc"/>
</dbReference>
<evidence type="ECO:0000256" key="3">
    <source>
        <dbReference type="SAM" id="Phobius"/>
    </source>
</evidence>
<dbReference type="PROSITE" id="PS51207">
    <property type="entry name" value="PXA"/>
    <property type="match status" value="1"/>
</dbReference>
<dbReference type="Pfam" id="PF00787">
    <property type="entry name" value="PX"/>
    <property type="match status" value="1"/>
</dbReference>
<evidence type="ECO:0000256" key="1">
    <source>
        <dbReference type="ARBA" id="ARBA00010883"/>
    </source>
</evidence>
<dbReference type="EMBL" id="KN822960">
    <property type="protein sequence ID" value="KIO31779.1"/>
    <property type="molecule type" value="Genomic_DNA"/>
</dbReference>
<dbReference type="PROSITE" id="PS50132">
    <property type="entry name" value="RGS"/>
    <property type="match status" value="1"/>
</dbReference>
<feature type="transmembrane region" description="Helical" evidence="3">
    <location>
        <begin position="6"/>
        <end position="27"/>
    </location>
</feature>
<dbReference type="GO" id="GO:0035091">
    <property type="term" value="F:phosphatidylinositol binding"/>
    <property type="evidence" value="ECO:0007669"/>
    <property type="project" value="InterPro"/>
</dbReference>
<dbReference type="InterPro" id="IPR044926">
    <property type="entry name" value="RGS_subdomain_2"/>
</dbReference>
<keyword evidence="3" id="KW-0812">Transmembrane</keyword>
<feature type="region of interest" description="Disordered" evidence="2">
    <location>
        <begin position="611"/>
        <end position="675"/>
    </location>
</feature>
<dbReference type="PANTHER" id="PTHR22775:SF3">
    <property type="entry name" value="SORTING NEXIN-13"/>
    <property type="match status" value="1"/>
</dbReference>
<comment type="similarity">
    <text evidence="1">Belongs to the sorting nexin family.</text>
</comment>
<dbReference type="OrthoDB" id="120967at2759"/>
<feature type="compositionally biased region" description="Acidic residues" evidence="2">
    <location>
        <begin position="488"/>
        <end position="504"/>
    </location>
</feature>
<feature type="domain" description="RGS" evidence="4">
    <location>
        <begin position="447"/>
        <end position="484"/>
    </location>
</feature>
<dbReference type="InterPro" id="IPR001683">
    <property type="entry name" value="PX_dom"/>
</dbReference>
<evidence type="ECO:0000259" key="4">
    <source>
        <dbReference type="PROSITE" id="PS50132"/>
    </source>
</evidence>
<gene>
    <name evidence="7" type="ORF">M407DRAFT_19292</name>
</gene>
<evidence type="ECO:0000313" key="7">
    <source>
        <dbReference type="EMBL" id="KIO31779.1"/>
    </source>
</evidence>
<feature type="domain" description="PXA" evidence="6">
    <location>
        <begin position="112"/>
        <end position="304"/>
    </location>
</feature>
<dbReference type="Pfam" id="PF08628">
    <property type="entry name" value="Nexin_C"/>
    <property type="match status" value="1"/>
</dbReference>
<dbReference type="Pfam" id="PF02194">
    <property type="entry name" value="PXA"/>
    <property type="match status" value="1"/>
</dbReference>
<dbReference type="SUPFAM" id="SSF64268">
    <property type="entry name" value="PX domain"/>
    <property type="match status" value="1"/>
</dbReference>
<keyword evidence="3" id="KW-1133">Transmembrane helix</keyword>
<feature type="domain" description="PX" evidence="5">
    <location>
        <begin position="916"/>
        <end position="1034"/>
    </location>
</feature>
<proteinExistence type="inferred from homology"/>
<feature type="transmembrane region" description="Helical" evidence="3">
    <location>
        <begin position="39"/>
        <end position="62"/>
    </location>
</feature>
<feature type="region of interest" description="Disordered" evidence="2">
    <location>
        <begin position="488"/>
        <end position="513"/>
    </location>
</feature>